<evidence type="ECO:0000256" key="2">
    <source>
        <dbReference type="ARBA" id="ARBA00024195"/>
    </source>
</evidence>
<evidence type="ECO:0000259" key="5">
    <source>
        <dbReference type="PROSITE" id="PS50240"/>
    </source>
</evidence>
<reference evidence="6" key="1">
    <citation type="journal article" date="2020" name="Cell">
        <title>Large-Scale Comparative Analyses of Tick Genomes Elucidate Their Genetic Diversity and Vector Capacities.</title>
        <authorList>
            <consortium name="Tick Genome and Microbiome Consortium (TIGMIC)"/>
            <person name="Jia N."/>
            <person name="Wang J."/>
            <person name="Shi W."/>
            <person name="Du L."/>
            <person name="Sun Y."/>
            <person name="Zhan W."/>
            <person name="Jiang J.F."/>
            <person name="Wang Q."/>
            <person name="Zhang B."/>
            <person name="Ji P."/>
            <person name="Bell-Sakyi L."/>
            <person name="Cui X.M."/>
            <person name="Yuan T.T."/>
            <person name="Jiang B.G."/>
            <person name="Yang W.F."/>
            <person name="Lam T.T."/>
            <person name="Chang Q.C."/>
            <person name="Ding S.J."/>
            <person name="Wang X.J."/>
            <person name="Zhu J.G."/>
            <person name="Ruan X.D."/>
            <person name="Zhao L."/>
            <person name="Wei J.T."/>
            <person name="Ye R.Z."/>
            <person name="Que T.C."/>
            <person name="Du C.H."/>
            <person name="Zhou Y.H."/>
            <person name="Cheng J.X."/>
            <person name="Dai P.F."/>
            <person name="Guo W.B."/>
            <person name="Han X.H."/>
            <person name="Huang E.J."/>
            <person name="Li L.F."/>
            <person name="Wei W."/>
            <person name="Gao Y.C."/>
            <person name="Liu J.Z."/>
            <person name="Shao H.Z."/>
            <person name="Wang X."/>
            <person name="Wang C.C."/>
            <person name="Yang T.C."/>
            <person name="Huo Q.B."/>
            <person name="Li W."/>
            <person name="Chen H.Y."/>
            <person name="Chen S.E."/>
            <person name="Zhou L.G."/>
            <person name="Ni X.B."/>
            <person name="Tian J.H."/>
            <person name="Sheng Y."/>
            <person name="Liu T."/>
            <person name="Pan Y.S."/>
            <person name="Xia L.Y."/>
            <person name="Li J."/>
            <person name="Zhao F."/>
            <person name="Cao W.C."/>
        </authorList>
    </citation>
    <scope>NUCLEOTIDE SEQUENCE</scope>
    <source>
        <strain evidence="6">Rmic-2018</strain>
    </source>
</reference>
<dbReference type="GO" id="GO:0004252">
    <property type="term" value="F:serine-type endopeptidase activity"/>
    <property type="evidence" value="ECO:0007669"/>
    <property type="project" value="InterPro"/>
</dbReference>
<dbReference type="InterPro" id="IPR001314">
    <property type="entry name" value="Peptidase_S1A"/>
</dbReference>
<keyword evidence="3" id="KW-0378">Hydrolase</keyword>
<dbReference type="SUPFAM" id="SSF50494">
    <property type="entry name" value="Trypsin-like serine proteases"/>
    <property type="match status" value="1"/>
</dbReference>
<dbReference type="InterPro" id="IPR009003">
    <property type="entry name" value="Peptidase_S1_PA"/>
</dbReference>
<dbReference type="GO" id="GO:0006508">
    <property type="term" value="P:proteolysis"/>
    <property type="evidence" value="ECO:0007669"/>
    <property type="project" value="UniProtKB-KW"/>
</dbReference>
<dbReference type="PROSITE" id="PS50240">
    <property type="entry name" value="TRYPSIN_DOM"/>
    <property type="match status" value="1"/>
</dbReference>
<protein>
    <recommendedName>
        <fullName evidence="5">Peptidase S1 domain-containing protein</fullName>
    </recommendedName>
</protein>
<evidence type="ECO:0000313" key="6">
    <source>
        <dbReference type="EMBL" id="KAH8024327.1"/>
    </source>
</evidence>
<dbReference type="PROSITE" id="PS00135">
    <property type="entry name" value="TRYPSIN_SER"/>
    <property type="match status" value="1"/>
</dbReference>
<reference evidence="6" key="2">
    <citation type="submission" date="2021-09" db="EMBL/GenBank/DDBJ databases">
        <authorList>
            <person name="Jia N."/>
            <person name="Wang J."/>
            <person name="Shi W."/>
            <person name="Du L."/>
            <person name="Sun Y."/>
            <person name="Zhan W."/>
            <person name="Jiang J."/>
            <person name="Wang Q."/>
            <person name="Zhang B."/>
            <person name="Ji P."/>
            <person name="Sakyi L.B."/>
            <person name="Cui X."/>
            <person name="Yuan T."/>
            <person name="Jiang B."/>
            <person name="Yang W."/>
            <person name="Lam T.T.-Y."/>
            <person name="Chang Q."/>
            <person name="Ding S."/>
            <person name="Wang X."/>
            <person name="Zhu J."/>
            <person name="Ruan X."/>
            <person name="Zhao L."/>
            <person name="Wei J."/>
            <person name="Que T."/>
            <person name="Du C."/>
            <person name="Cheng J."/>
            <person name="Dai P."/>
            <person name="Han X."/>
            <person name="Huang E."/>
            <person name="Gao Y."/>
            <person name="Liu J."/>
            <person name="Shao H."/>
            <person name="Ye R."/>
            <person name="Li L."/>
            <person name="Wei W."/>
            <person name="Wang X."/>
            <person name="Wang C."/>
            <person name="Huo Q."/>
            <person name="Li W."/>
            <person name="Guo W."/>
            <person name="Chen H."/>
            <person name="Chen S."/>
            <person name="Zhou L."/>
            <person name="Zhou L."/>
            <person name="Ni X."/>
            <person name="Tian J."/>
            <person name="Zhou Y."/>
            <person name="Sheng Y."/>
            <person name="Liu T."/>
            <person name="Pan Y."/>
            <person name="Xia L."/>
            <person name="Li J."/>
            <person name="Zhao F."/>
            <person name="Cao W."/>
        </authorList>
    </citation>
    <scope>NUCLEOTIDE SEQUENCE</scope>
    <source>
        <strain evidence="6">Rmic-2018</strain>
        <tissue evidence="6">Larvae</tissue>
    </source>
</reference>
<keyword evidence="1" id="KW-1015">Disulfide bond</keyword>
<dbReference type="PANTHER" id="PTHR24252">
    <property type="entry name" value="ACROSIN-RELATED"/>
    <property type="match status" value="1"/>
</dbReference>
<keyword evidence="3" id="KW-0645">Protease</keyword>
<dbReference type="CDD" id="cd00190">
    <property type="entry name" value="Tryp_SPc"/>
    <property type="match status" value="1"/>
</dbReference>
<accession>A0A9J6DQ50</accession>
<dbReference type="PANTHER" id="PTHR24252:SF7">
    <property type="entry name" value="HYALIN"/>
    <property type="match status" value="1"/>
</dbReference>
<dbReference type="InterPro" id="IPR033116">
    <property type="entry name" value="TRYPSIN_SER"/>
</dbReference>
<keyword evidence="7" id="KW-1185">Reference proteome</keyword>
<gene>
    <name evidence="6" type="ORF">HPB51_022446</name>
</gene>
<dbReference type="InterPro" id="IPR043504">
    <property type="entry name" value="Peptidase_S1_PA_chymotrypsin"/>
</dbReference>
<dbReference type="FunFam" id="2.40.10.10:FF:000002">
    <property type="entry name" value="Transmembrane protease serine"/>
    <property type="match status" value="1"/>
</dbReference>
<keyword evidence="3" id="KW-0720">Serine protease</keyword>
<evidence type="ECO:0000313" key="7">
    <source>
        <dbReference type="Proteomes" id="UP000821866"/>
    </source>
</evidence>
<dbReference type="SMART" id="SM00020">
    <property type="entry name" value="Tryp_SPc"/>
    <property type="match status" value="1"/>
</dbReference>
<feature type="region of interest" description="Disordered" evidence="4">
    <location>
        <begin position="274"/>
        <end position="299"/>
    </location>
</feature>
<proteinExistence type="inferred from homology"/>
<dbReference type="Gene3D" id="2.40.10.10">
    <property type="entry name" value="Trypsin-like serine proteases"/>
    <property type="match status" value="1"/>
</dbReference>
<dbReference type="InterPro" id="IPR001254">
    <property type="entry name" value="Trypsin_dom"/>
</dbReference>
<comment type="similarity">
    <text evidence="2">Belongs to the peptidase S1 family. CLIP subfamily.</text>
</comment>
<dbReference type="Pfam" id="PF00089">
    <property type="entry name" value="Trypsin"/>
    <property type="match status" value="1"/>
</dbReference>
<dbReference type="Proteomes" id="UP000821866">
    <property type="component" value="Chromosome 6"/>
</dbReference>
<evidence type="ECO:0000256" key="4">
    <source>
        <dbReference type="SAM" id="MobiDB-lite"/>
    </source>
</evidence>
<organism evidence="6 7">
    <name type="scientific">Rhipicephalus microplus</name>
    <name type="common">Cattle tick</name>
    <name type="synonym">Boophilus microplus</name>
    <dbReference type="NCBI Taxonomy" id="6941"/>
    <lineage>
        <taxon>Eukaryota</taxon>
        <taxon>Metazoa</taxon>
        <taxon>Ecdysozoa</taxon>
        <taxon>Arthropoda</taxon>
        <taxon>Chelicerata</taxon>
        <taxon>Arachnida</taxon>
        <taxon>Acari</taxon>
        <taxon>Parasitiformes</taxon>
        <taxon>Ixodida</taxon>
        <taxon>Ixodoidea</taxon>
        <taxon>Ixodidae</taxon>
        <taxon>Rhipicephalinae</taxon>
        <taxon>Rhipicephalus</taxon>
        <taxon>Boophilus</taxon>
    </lineage>
</organism>
<dbReference type="VEuPathDB" id="VectorBase:LOC119172701"/>
<dbReference type="PROSITE" id="PS00134">
    <property type="entry name" value="TRYPSIN_HIS"/>
    <property type="match status" value="1"/>
</dbReference>
<dbReference type="InterPro" id="IPR018114">
    <property type="entry name" value="TRYPSIN_HIS"/>
</dbReference>
<comment type="caution">
    <text evidence="6">The sequence shown here is derived from an EMBL/GenBank/DDBJ whole genome shotgun (WGS) entry which is preliminary data.</text>
</comment>
<dbReference type="EMBL" id="JABSTU010000008">
    <property type="protein sequence ID" value="KAH8024327.1"/>
    <property type="molecule type" value="Genomic_DNA"/>
</dbReference>
<dbReference type="AlphaFoldDB" id="A0A9J6DQ50"/>
<feature type="compositionally biased region" description="Polar residues" evidence="4">
    <location>
        <begin position="92"/>
        <end position="102"/>
    </location>
</feature>
<dbReference type="PRINTS" id="PR00722">
    <property type="entry name" value="CHYMOTRYPSIN"/>
</dbReference>
<evidence type="ECO:0000256" key="1">
    <source>
        <dbReference type="ARBA" id="ARBA00023157"/>
    </source>
</evidence>
<feature type="region of interest" description="Disordered" evidence="4">
    <location>
        <begin position="91"/>
        <end position="116"/>
    </location>
</feature>
<name>A0A9J6DQ50_RHIMP</name>
<feature type="domain" description="Peptidase S1" evidence="5">
    <location>
        <begin position="165"/>
        <end position="393"/>
    </location>
</feature>
<sequence>MVLRSLKGRVPRSTRWRADASRRLNSCPRPVTMVRTLERPAFSPGRLDVSSFSLPASPGLEALVLRGVLHFSDELSNVDVWLDALRSRNHSTRPSGAQTWGPITTARPPPGKRTRRWAAQRCTLKRPGSAAALERLRLRFSLSLKWGQQVRSDDCGMWSRRGGRVVGGVAADPAPWMVQLLRGRKHICAGALVSPRHVLTAAHCVQQHRPDLRLRLAEGVEHAPQHVLVHEGFDASELRHDLALLVLERPAAIARAEMVCLPEVNAEGHEDSTALVSGWGSTGPRDQTEQRGTVVEDSPEHREAMVRTLKRDQCEEAYLGLLDITEEKLCAAGDGVDTCQGDSGGPLVVSDPLSDRFSLVGVTSFGVRCGDSRFPGVYTRVAAYLPWIRGKMVEHP</sequence>
<evidence type="ECO:0000256" key="3">
    <source>
        <dbReference type="RuleBase" id="RU363034"/>
    </source>
</evidence>